<dbReference type="STRING" id="1064535.MELS_0972"/>
<dbReference type="eggNOG" id="ENOG502ZJ2G">
    <property type="taxonomic scope" value="Bacteria"/>
</dbReference>
<evidence type="ECO:0000313" key="2">
    <source>
        <dbReference type="EMBL" id="CCC73194.1"/>
    </source>
</evidence>
<dbReference type="AlphaFoldDB" id="G0VP16"/>
<feature type="domain" description="PD-(D/E)XK nuclease" evidence="1">
    <location>
        <begin position="94"/>
        <end position="121"/>
    </location>
</feature>
<dbReference type="Proteomes" id="UP000010111">
    <property type="component" value="Chromosome"/>
</dbReference>
<dbReference type="EMBL" id="HE576794">
    <property type="protein sequence ID" value="CCC73194.1"/>
    <property type="molecule type" value="Genomic_DNA"/>
</dbReference>
<keyword evidence="3" id="KW-1185">Reference proteome</keyword>
<dbReference type="InterPro" id="IPR046821">
    <property type="entry name" value="PDDEXK_11"/>
</dbReference>
<protein>
    <recommendedName>
        <fullName evidence="1">PD-(D/E)XK nuclease domain-containing protein</fullName>
    </recommendedName>
</protein>
<accession>G0VP16</accession>
<dbReference type="GeneID" id="97491939"/>
<dbReference type="RefSeq" id="WP_014015928.1">
    <property type="nucleotide sequence ID" value="NC_015873.1"/>
</dbReference>
<evidence type="ECO:0000259" key="1">
    <source>
        <dbReference type="Pfam" id="PF20472"/>
    </source>
</evidence>
<dbReference type="Pfam" id="PF20472">
    <property type="entry name" value="PDDEXK_11"/>
    <property type="match status" value="1"/>
</dbReference>
<sequence>MTHIPNTHGGGAKTNKNGLRFEQTTSLKDALQYHNFILNPISSNRKSIGYEVYNEQKLIGYSVPKHALYSCFLAPRGIDYRQYNSKQWLPDECFINEITKTAFIIEKKFQSESGSVDEKLPGCHFKKQEYEKLFSPLGYSVVFIYVFNDWFQHSMYRDTLQYIANMECYYFFNEIPLDILQLK</sequence>
<proteinExistence type="predicted"/>
<dbReference type="HOGENOM" id="CLU_112424_1_0_9"/>
<gene>
    <name evidence="2" type="ORF">MELS_0972</name>
</gene>
<reference evidence="2 3" key="1">
    <citation type="journal article" date="2011" name="J. Bacteriol.">
        <title>Genome Sequence of the Ruminal Bacterium Megasphaera elsdenii.</title>
        <authorList>
            <person name="Marx H."/>
            <person name="Graf A.B."/>
            <person name="Tatto N."/>
            <person name="Thallinger G.G."/>
            <person name="Mattanovich D."/>
            <person name="Sauer M."/>
        </authorList>
    </citation>
    <scope>NUCLEOTIDE SEQUENCE [LARGE SCALE GENOMIC DNA]</scope>
    <source>
        <strain evidence="2 3">DSM 20460</strain>
    </source>
</reference>
<dbReference type="KEGG" id="med:MELS_0972"/>
<organism evidence="2 3">
    <name type="scientific">Megasphaera elsdenii DSM 20460</name>
    <dbReference type="NCBI Taxonomy" id="1064535"/>
    <lineage>
        <taxon>Bacteria</taxon>
        <taxon>Bacillati</taxon>
        <taxon>Bacillota</taxon>
        <taxon>Negativicutes</taxon>
        <taxon>Veillonellales</taxon>
        <taxon>Veillonellaceae</taxon>
        <taxon>Megasphaera</taxon>
    </lineage>
</organism>
<evidence type="ECO:0000313" key="3">
    <source>
        <dbReference type="Proteomes" id="UP000010111"/>
    </source>
</evidence>
<name>G0VP16_MEGEL</name>